<gene>
    <name evidence="1" type="ORF">SAMN05216282_10811</name>
</gene>
<dbReference type="GO" id="GO:0016990">
    <property type="term" value="F:arginine deiminase activity"/>
    <property type="evidence" value="ECO:0007669"/>
    <property type="project" value="TreeGrafter"/>
</dbReference>
<proteinExistence type="predicted"/>
<dbReference type="PANTHER" id="PTHR47271">
    <property type="entry name" value="ARGININE DEIMINASE"/>
    <property type="match status" value="1"/>
</dbReference>
<dbReference type="AlphaFoldDB" id="A0A1G9CZE8"/>
<dbReference type="EMBL" id="FNFU01000008">
    <property type="protein sequence ID" value="SDK56765.1"/>
    <property type="molecule type" value="Genomic_DNA"/>
</dbReference>
<dbReference type="SUPFAM" id="SSF55909">
    <property type="entry name" value="Pentein"/>
    <property type="match status" value="1"/>
</dbReference>
<organism evidence="1 2">
    <name type="scientific">Cryobacterium psychrotolerans</name>
    <dbReference type="NCBI Taxonomy" id="386301"/>
    <lineage>
        <taxon>Bacteria</taxon>
        <taxon>Bacillati</taxon>
        <taxon>Actinomycetota</taxon>
        <taxon>Actinomycetes</taxon>
        <taxon>Micrococcales</taxon>
        <taxon>Microbacteriaceae</taxon>
        <taxon>Cryobacterium</taxon>
    </lineage>
</organism>
<evidence type="ECO:0000313" key="2">
    <source>
        <dbReference type="Proteomes" id="UP000198701"/>
    </source>
</evidence>
<protein>
    <submittedName>
        <fullName evidence="1">N-Dimethylarginine dimethylaminohydrolase</fullName>
    </submittedName>
</protein>
<dbReference type="Proteomes" id="UP000198701">
    <property type="component" value="Unassembled WGS sequence"/>
</dbReference>
<dbReference type="Pfam" id="PF19420">
    <property type="entry name" value="DDAH_eukar"/>
    <property type="match status" value="1"/>
</dbReference>
<dbReference type="Gene3D" id="3.75.10.10">
    <property type="entry name" value="L-arginine/glycine Amidinotransferase, Chain A"/>
    <property type="match status" value="1"/>
</dbReference>
<evidence type="ECO:0000313" key="1">
    <source>
        <dbReference type="EMBL" id="SDK56765.1"/>
    </source>
</evidence>
<keyword evidence="2" id="KW-1185">Reference proteome</keyword>
<accession>A0A1G9CZE8</accession>
<keyword evidence="1" id="KW-0378">Hydrolase</keyword>
<dbReference type="STRING" id="386301.SAMN05216282_10811"/>
<sequence>MLLDTALPTIAPTPTIAPAPTPEAAPTRTASPRSYLMCRPEYFTVSYAINPFMNPDAPTDTARALRQWDALVGVYRGLGHEVAFLGPVPGLVDMVFAANGGFTVDGRAYVASFAHPERRAEADSFRAWFAAHGFETHEPASVNEGEGDFAFAGGVILAGHGFRSSAESHTELARVFGREVLSLRLVDERFYHLDVALTVLDSEAIDGPARIAYLPSAFDEAGRALLADRFPDSILVSEEEAAILALNSVSDGRNVVVAQDAHDYIAALAAAGYTPVPVDLSELLKSGGGVKCVSQELRR</sequence>
<reference evidence="1 2" key="1">
    <citation type="submission" date="2016-10" db="EMBL/GenBank/DDBJ databases">
        <authorList>
            <person name="de Groot N.N."/>
        </authorList>
    </citation>
    <scope>NUCLEOTIDE SEQUENCE [LARGE SCALE GENOMIC DNA]</scope>
    <source>
        <strain evidence="1 2">CGMCC 1.5382</strain>
    </source>
</reference>
<dbReference type="NCBIfam" id="NF045659">
    <property type="entry name" value="DiMArgaseDdahMtb"/>
    <property type="match status" value="1"/>
</dbReference>
<dbReference type="OrthoDB" id="9814070at2"/>
<name>A0A1G9CZE8_9MICO</name>
<dbReference type="PANTHER" id="PTHR47271:SF2">
    <property type="entry name" value="ARGININE DEIMINASE"/>
    <property type="match status" value="1"/>
</dbReference>
<dbReference type="RefSeq" id="WP_092323243.1">
    <property type="nucleotide sequence ID" value="NZ_FNFU01000008.1"/>
</dbReference>
<dbReference type="GO" id="GO:0019546">
    <property type="term" value="P:L-arginine deiminase pathway"/>
    <property type="evidence" value="ECO:0007669"/>
    <property type="project" value="TreeGrafter"/>
</dbReference>